<dbReference type="AlphaFoldDB" id="A0A2A1KA13"/>
<reference evidence="3 4" key="1">
    <citation type="submission" date="2017-11" db="EMBL/GenBank/DDBJ databases">
        <authorList>
            <person name="Founou R.C."/>
            <person name="Founou L."/>
            <person name="Allam M."/>
            <person name="Ismail A."/>
            <person name="Essack S.Y."/>
        </authorList>
    </citation>
    <scope>NUCLEOTIDE SEQUENCE [LARGE SCALE GENOMIC DNA]</scope>
    <source>
        <strain evidence="3 4">G811N2B1</strain>
    </source>
</reference>
<feature type="transmembrane region" description="Helical" evidence="1">
    <location>
        <begin position="40"/>
        <end position="58"/>
    </location>
</feature>
<dbReference type="RefSeq" id="WP_033079631.1">
    <property type="nucleotide sequence ID" value="NZ_BKAY01000008.1"/>
</dbReference>
<evidence type="ECO:0000313" key="2">
    <source>
        <dbReference type="EMBL" id="MDT4286214.1"/>
    </source>
</evidence>
<dbReference type="STRING" id="1283.ShL2_01971"/>
<keyword evidence="5" id="KW-1185">Reference proteome</keyword>
<dbReference type="GeneID" id="93781441"/>
<accession>A0A2A1KA13</accession>
<dbReference type="Proteomes" id="UP001269271">
    <property type="component" value="Unassembled WGS sequence"/>
</dbReference>
<organism evidence="3 4">
    <name type="scientific">Staphylococcus haemolyticus</name>
    <dbReference type="NCBI Taxonomy" id="1283"/>
    <lineage>
        <taxon>Bacteria</taxon>
        <taxon>Bacillati</taxon>
        <taxon>Bacillota</taxon>
        <taxon>Bacilli</taxon>
        <taxon>Bacillales</taxon>
        <taxon>Staphylococcaceae</taxon>
        <taxon>Staphylococcus</taxon>
    </lineage>
</organism>
<dbReference type="Proteomes" id="UP000238153">
    <property type="component" value="Unassembled WGS sequence"/>
</dbReference>
<keyword evidence="1" id="KW-1133">Transmembrane helix</keyword>
<reference evidence="2 5" key="2">
    <citation type="submission" date="2023-08" db="EMBL/GenBank/DDBJ databases">
        <title>Genomic surveillance of Staphylococcus haemolyticus neonatal outbreak in southern France.</title>
        <authorList>
            <person name="Magnan C."/>
            <person name="Morsli M."/>
            <person name="Thiery B."/>
            <person name="Salipante F."/>
            <person name="Attar J."/>
            <person name="Massimo D.M."/>
            <person name="Ory J."/>
            <person name="Pantel A."/>
            <person name="Lavigne J.-P."/>
        </authorList>
    </citation>
    <scope>NUCLEOTIDE SEQUENCE [LARGE SCALE GENOMIC DNA]</scope>
    <source>
        <strain evidence="2 5">NSH026</strain>
    </source>
</reference>
<dbReference type="EMBL" id="PGWX01000368">
    <property type="protein sequence ID" value="PPJ72635.1"/>
    <property type="molecule type" value="Genomic_DNA"/>
</dbReference>
<dbReference type="KEGG" id="shh:ShL2_01971"/>
<keyword evidence="1" id="KW-0812">Transmembrane</keyword>
<comment type="caution">
    <text evidence="3">The sequence shown here is derived from an EMBL/GenBank/DDBJ whole genome shotgun (WGS) entry which is preliminary data.</text>
</comment>
<evidence type="ECO:0000313" key="5">
    <source>
        <dbReference type="Proteomes" id="UP001269271"/>
    </source>
</evidence>
<proteinExistence type="predicted"/>
<sequence>MKKFVSEDIFEDENVPKHNLKSMMLNNDDYDDSHTSQFDLIFLLVIFIPLIILFLIFIH</sequence>
<evidence type="ECO:0000256" key="1">
    <source>
        <dbReference type="SAM" id="Phobius"/>
    </source>
</evidence>
<protein>
    <submittedName>
        <fullName evidence="3">Uncharacterized protein</fullName>
    </submittedName>
</protein>
<evidence type="ECO:0000313" key="3">
    <source>
        <dbReference type="EMBL" id="PPJ72635.1"/>
    </source>
</evidence>
<gene>
    <name evidence="3" type="ORF">CV019_10405</name>
    <name evidence="2" type="ORF">RO950_04180</name>
</gene>
<name>A0A2A1KA13_STAHA</name>
<keyword evidence="1" id="KW-0472">Membrane</keyword>
<dbReference type="EMBL" id="JAVSOO010000007">
    <property type="protein sequence ID" value="MDT4286214.1"/>
    <property type="molecule type" value="Genomic_DNA"/>
</dbReference>
<evidence type="ECO:0000313" key="4">
    <source>
        <dbReference type="Proteomes" id="UP000238153"/>
    </source>
</evidence>